<dbReference type="EMBL" id="QSAF01000006">
    <property type="protein sequence ID" value="RGW34526.1"/>
    <property type="molecule type" value="Genomic_DNA"/>
</dbReference>
<evidence type="ECO:0000313" key="3">
    <source>
        <dbReference type="Proteomes" id="UP000285150"/>
    </source>
</evidence>
<dbReference type="PANTHER" id="PTHR37835">
    <property type="entry name" value="ALPHA-CLOSTRIPAIN"/>
    <property type="match status" value="1"/>
</dbReference>
<dbReference type="Gene3D" id="3.40.50.11970">
    <property type="match status" value="1"/>
</dbReference>
<evidence type="ECO:0008006" key="4">
    <source>
        <dbReference type="Google" id="ProtNLM"/>
    </source>
</evidence>
<name>A0A413B7T4_BACSE</name>
<proteinExistence type="predicted"/>
<dbReference type="PROSITE" id="PS51257">
    <property type="entry name" value="PROKAR_LIPOPROTEIN"/>
    <property type="match status" value="1"/>
</dbReference>
<sequence>MNMKRTLYQWGAGIFFCLSALTACSDDDTPMEETILPPIPTVTLTAGETGYTTVNITLESTNALRCAYLVMEENEIMPDAQEVLDKGIVTTANKPMDILIEELDANTQYVVLAAAKGEEENVLASVKIATKAFSVPDKKHTLIFYYMGDNTGLETEMEANLRIIQGAAGHLIRLSDKNQVAVFYDNGKRSTLTKLVINEENNRTSHQIIEEYTQSDLSTDPVFMKNVLQKVMEEMPADSYGLVLSSHGSGWVPNSIFDKHVMAPSTRFIGQDGTQYMEIPALAQALEGLKFEYLLFDACFMSSIEALYDLRNVTDYLIASPTEVLADGFPYKEIVSQLFQQDLKGACESFMNKYRQTSGTVALVQSNKLEALAATVKNVVTAVGNKQVDLTAIQGYEGLNPHLFYDLEQYIEALTNDTDAFKAALKEAVIFTDHTPQFYSAYSQQPIGLPRSCGLSCFIDSNLFPDTQKAWLDTEWAKAIGAR</sequence>
<dbReference type="Proteomes" id="UP000285150">
    <property type="component" value="Unassembled WGS sequence"/>
</dbReference>
<protein>
    <recommendedName>
        <fullName evidence="4">Clostripain</fullName>
    </recommendedName>
</protein>
<organism evidence="2 3">
    <name type="scientific">Bacteroides stercoris</name>
    <dbReference type="NCBI Taxonomy" id="46506"/>
    <lineage>
        <taxon>Bacteria</taxon>
        <taxon>Pseudomonadati</taxon>
        <taxon>Bacteroidota</taxon>
        <taxon>Bacteroidia</taxon>
        <taxon>Bacteroidales</taxon>
        <taxon>Bacteroidaceae</taxon>
        <taxon>Bacteroides</taxon>
    </lineage>
</organism>
<dbReference type="AlphaFoldDB" id="A0A413B7T4"/>
<feature type="signal peptide" evidence="1">
    <location>
        <begin position="1"/>
        <end position="25"/>
    </location>
</feature>
<evidence type="ECO:0000313" key="2">
    <source>
        <dbReference type="EMBL" id="RGW34526.1"/>
    </source>
</evidence>
<evidence type="ECO:0000256" key="1">
    <source>
        <dbReference type="SAM" id="SignalP"/>
    </source>
</evidence>
<accession>A0A413B7T4</accession>
<reference evidence="2 3" key="1">
    <citation type="submission" date="2018-08" db="EMBL/GenBank/DDBJ databases">
        <title>A genome reference for cultivated species of the human gut microbiota.</title>
        <authorList>
            <person name="Zou Y."/>
            <person name="Xue W."/>
            <person name="Luo G."/>
        </authorList>
    </citation>
    <scope>NUCLEOTIDE SEQUENCE [LARGE SCALE GENOMIC DNA]</scope>
    <source>
        <strain evidence="2 3">AF12-7</strain>
    </source>
</reference>
<comment type="caution">
    <text evidence="2">The sequence shown here is derived from an EMBL/GenBank/DDBJ whole genome shotgun (WGS) entry which is preliminary data.</text>
</comment>
<dbReference type="PANTHER" id="PTHR37835:SF1">
    <property type="entry name" value="ALPHA-CLOSTRIPAIN"/>
    <property type="match status" value="1"/>
</dbReference>
<dbReference type="InterPro" id="IPR005077">
    <property type="entry name" value="Peptidase_C11"/>
</dbReference>
<dbReference type="Pfam" id="PF03415">
    <property type="entry name" value="Peptidase_C11"/>
    <property type="match status" value="1"/>
</dbReference>
<feature type="chain" id="PRO_5019376860" description="Clostripain" evidence="1">
    <location>
        <begin position="26"/>
        <end position="483"/>
    </location>
</feature>
<gene>
    <name evidence="2" type="ORF">DWV77_06980</name>
</gene>
<keyword evidence="1" id="KW-0732">Signal</keyword>